<dbReference type="OrthoDB" id="742239at2"/>
<dbReference type="RefSeq" id="WP_160370741.1">
    <property type="nucleotide sequence ID" value="NZ_WSQA01000019.1"/>
</dbReference>
<dbReference type="InterPro" id="IPR030887">
    <property type="entry name" value="Beta-barrel_YaiO"/>
</dbReference>
<comment type="caution">
    <text evidence="2">The sequence shown here is derived from an EMBL/GenBank/DDBJ whole genome shotgun (WGS) entry which is preliminary data.</text>
</comment>
<keyword evidence="3" id="KW-1185">Reference proteome</keyword>
<organism evidence="2 3">
    <name type="scientific">Sphingobacterium humi</name>
    <dbReference type="NCBI Taxonomy" id="1796905"/>
    <lineage>
        <taxon>Bacteria</taxon>
        <taxon>Pseudomonadati</taxon>
        <taxon>Bacteroidota</taxon>
        <taxon>Sphingobacteriia</taxon>
        <taxon>Sphingobacteriales</taxon>
        <taxon>Sphingobacteriaceae</taxon>
        <taxon>Sphingobacterium</taxon>
    </lineage>
</organism>
<protein>
    <submittedName>
        <fullName evidence="2">YaiO family outer membrane beta-barrel protein</fullName>
    </submittedName>
</protein>
<proteinExistence type="predicted"/>
<dbReference type="AlphaFoldDB" id="A0A6N8L2S0"/>
<evidence type="ECO:0000259" key="1">
    <source>
        <dbReference type="Pfam" id="PF19413"/>
    </source>
</evidence>
<dbReference type="NCBIfam" id="TIGR04390">
    <property type="entry name" value="OMP_YaiO_dom"/>
    <property type="match status" value="1"/>
</dbReference>
<evidence type="ECO:0000313" key="3">
    <source>
        <dbReference type="Proteomes" id="UP000435036"/>
    </source>
</evidence>
<dbReference type="Pfam" id="PF19413">
    <property type="entry name" value="YaiO"/>
    <property type="match status" value="1"/>
</dbReference>
<dbReference type="Gene3D" id="1.25.40.10">
    <property type="entry name" value="Tetratricopeptide repeat domain"/>
    <property type="match status" value="1"/>
</dbReference>
<sequence>MHLHTKLLGILLVILLSHGLLRAQETVLSSDELFQKARQEAFDHKNYPKAIALSKQALQKSPNYTDISIFLGRLYTWSDKVDSARMVFQDLALRNPTDADYYLAYGSLEYWEDQNDPALAIVDKGLLQAPKSEDLLLLRAKILKATKKYSEANQSLENLLKVNPQHTEGREQLLSIKDLIAGNEVGINYNFMHFDKQFEDPWHILSLSYKRGTPIGSVIFKTNLANKFASNGVQFELEAYPRLSKTFYMYLGTGYSNSDGLFPKFRTGASLYANLPLSFEAEAGFRQLKFTENIWMYTASIGKYYKSLWFNLRTYLTPGDDNISQSYTLTTRYYTGGANDYLGLVVGTGISPEENRENLLSDSPYKLKTFKTGLDYNFSIKTKNMFSITATYYNLEFKPKTRDNQIDVSIGYRRRF</sequence>
<feature type="domain" description="YaiO beta-barrel" evidence="1">
    <location>
        <begin position="183"/>
        <end position="354"/>
    </location>
</feature>
<reference evidence="2 3" key="1">
    <citation type="submission" date="2019-12" db="EMBL/GenBank/DDBJ databases">
        <authorList>
            <person name="Dong K."/>
        </authorList>
    </citation>
    <scope>NUCLEOTIDE SEQUENCE [LARGE SCALE GENOMIC DNA]</scope>
    <source>
        <strain evidence="2 3">JCM 31225</strain>
    </source>
</reference>
<dbReference type="SUPFAM" id="SSF48452">
    <property type="entry name" value="TPR-like"/>
    <property type="match status" value="1"/>
</dbReference>
<dbReference type="InterPro" id="IPR011990">
    <property type="entry name" value="TPR-like_helical_dom_sf"/>
</dbReference>
<dbReference type="Pfam" id="PF14559">
    <property type="entry name" value="TPR_19"/>
    <property type="match status" value="1"/>
</dbReference>
<evidence type="ECO:0000313" key="2">
    <source>
        <dbReference type="EMBL" id="MVZ64023.1"/>
    </source>
</evidence>
<dbReference type="Proteomes" id="UP000435036">
    <property type="component" value="Unassembled WGS sequence"/>
</dbReference>
<gene>
    <name evidence="2" type="primary">yaiO</name>
    <name evidence="2" type="ORF">GQF63_18520</name>
</gene>
<dbReference type="EMBL" id="WSQA01000019">
    <property type="protein sequence ID" value="MVZ64023.1"/>
    <property type="molecule type" value="Genomic_DNA"/>
</dbReference>
<name>A0A6N8L2S0_9SPHI</name>
<accession>A0A6N8L2S0</accession>